<keyword evidence="3" id="KW-1185">Reference proteome</keyword>
<dbReference type="EMBL" id="CP036343">
    <property type="protein sequence ID" value="QDT94554.1"/>
    <property type="molecule type" value="Genomic_DNA"/>
</dbReference>
<dbReference type="KEGG" id="gax:Pan161_62500"/>
<accession>A0A517VNG0</accession>
<gene>
    <name evidence="2" type="ORF">Pan161_62500</name>
</gene>
<keyword evidence="1" id="KW-0812">Transmembrane</keyword>
<dbReference type="AlphaFoldDB" id="A0A517VNG0"/>
<keyword evidence="1" id="KW-1133">Transmembrane helix</keyword>
<feature type="transmembrane region" description="Helical" evidence="1">
    <location>
        <begin position="32"/>
        <end position="54"/>
    </location>
</feature>
<reference evidence="2 3" key="1">
    <citation type="submission" date="2019-02" db="EMBL/GenBank/DDBJ databases">
        <title>Deep-cultivation of Planctomycetes and their phenomic and genomic characterization uncovers novel biology.</title>
        <authorList>
            <person name="Wiegand S."/>
            <person name="Jogler M."/>
            <person name="Boedeker C."/>
            <person name="Pinto D."/>
            <person name="Vollmers J."/>
            <person name="Rivas-Marin E."/>
            <person name="Kohn T."/>
            <person name="Peeters S.H."/>
            <person name="Heuer A."/>
            <person name="Rast P."/>
            <person name="Oberbeckmann S."/>
            <person name="Bunk B."/>
            <person name="Jeske O."/>
            <person name="Meyerdierks A."/>
            <person name="Storesund J.E."/>
            <person name="Kallscheuer N."/>
            <person name="Luecker S."/>
            <person name="Lage O.M."/>
            <person name="Pohl T."/>
            <person name="Merkel B.J."/>
            <person name="Hornburger P."/>
            <person name="Mueller R.-W."/>
            <person name="Bruemmer F."/>
            <person name="Labrenz M."/>
            <person name="Spormann A.M."/>
            <person name="Op den Camp H."/>
            <person name="Overmann J."/>
            <person name="Amann R."/>
            <person name="Jetten M.S.M."/>
            <person name="Mascher T."/>
            <person name="Medema M.H."/>
            <person name="Devos D.P."/>
            <person name="Kaster A.-K."/>
            <person name="Ovreas L."/>
            <person name="Rohde M."/>
            <person name="Galperin M.Y."/>
            <person name="Jogler C."/>
        </authorList>
    </citation>
    <scope>NUCLEOTIDE SEQUENCE [LARGE SCALE GENOMIC DNA]</scope>
    <source>
        <strain evidence="2 3">Pan161</strain>
    </source>
</reference>
<evidence type="ECO:0000313" key="2">
    <source>
        <dbReference type="EMBL" id="QDT94554.1"/>
    </source>
</evidence>
<name>A0A517VNG0_9PLAN</name>
<sequence>MHTHHKAAHLRSLKADDKSRSLLWRNLRTSRAGISMILVMFALSMSLVLTYSFIQTQSVLTQVTENGSRRDLAMNAARAGMTDALNRLNSLEWTGVNDQYQREFFSDSDGDSTYAISFETTGDSIGSVLELNAHSLGAWTSATNSNMRSEYLITAKMRLVPRLTGRSILPGDSAAATDQVTNSGDFDQFRQYALFAETGSSSLILDPCDRIDGNIWLYDNLVLYEDPAWSSSVRDEFLEDLGKRFVTFPAGSTSLSEATISYPHPIAGSVTYYDYPSSSSRRDLADLKLNWSTTSNRLRIPSSNYSAFSSYRLYEGGPVYQAVSLNSSLYNVTLKPSPGNPLGIFYRSGSLNVYDNVVLQGTLVATSKITFHGKGIHLTSFNWKGSDGGSLVLNAERWPRLPTVVADDIEFVRETQTTLEGAVVCHGDVNGAGGSVDYANVSNIQYSGTATAVSIEQPFSTVTLQEYKLLDLISSNGKYAIWLETTGTGQTGTTGSWYPITGVDSAHQQLTVRGEIDHPSPTGYLIKRHKQELTQIRGPICAETYNFNRLDEWVLSSSYWNDRKHKWDYENDVRRYFGYSEIPFSEWLENPYNFTGWSSYYQSYGLSLEPTLHIQHLKDQAYRWEPPLFQPFDGGETTPELSGYRWSLIDWKETQ</sequence>
<evidence type="ECO:0000256" key="1">
    <source>
        <dbReference type="SAM" id="Phobius"/>
    </source>
</evidence>
<evidence type="ECO:0000313" key="3">
    <source>
        <dbReference type="Proteomes" id="UP000316855"/>
    </source>
</evidence>
<dbReference type="Proteomes" id="UP000316855">
    <property type="component" value="Chromosome"/>
</dbReference>
<keyword evidence="1" id="KW-0472">Membrane</keyword>
<protein>
    <submittedName>
        <fullName evidence="2">Uncharacterized protein</fullName>
    </submittedName>
</protein>
<proteinExistence type="predicted"/>
<organism evidence="2 3">
    <name type="scientific">Gimesia algae</name>
    <dbReference type="NCBI Taxonomy" id="2527971"/>
    <lineage>
        <taxon>Bacteria</taxon>
        <taxon>Pseudomonadati</taxon>
        <taxon>Planctomycetota</taxon>
        <taxon>Planctomycetia</taxon>
        <taxon>Planctomycetales</taxon>
        <taxon>Planctomycetaceae</taxon>
        <taxon>Gimesia</taxon>
    </lineage>
</organism>